<evidence type="ECO:0000256" key="2">
    <source>
        <dbReference type="ARBA" id="ARBA00012417"/>
    </source>
</evidence>
<name>A0ABC8QXL9_9AQUA</name>
<dbReference type="CDD" id="cd00009">
    <property type="entry name" value="AAA"/>
    <property type="match status" value="1"/>
</dbReference>
<dbReference type="FunFam" id="1.20.272.10:FF:000019">
    <property type="entry name" value="Protein STICHEL-like 1 isoform C"/>
    <property type="match status" value="1"/>
</dbReference>
<evidence type="ECO:0000256" key="7">
    <source>
        <dbReference type="ARBA" id="ARBA00022932"/>
    </source>
</evidence>
<keyword evidence="6" id="KW-0067">ATP-binding</keyword>
<keyword evidence="7" id="KW-0239">DNA-directed DNA polymerase</keyword>
<dbReference type="SUPFAM" id="SSF52540">
    <property type="entry name" value="P-loop containing nucleoside triphosphate hydrolases"/>
    <property type="match status" value="1"/>
</dbReference>
<dbReference type="InterPro" id="IPR008921">
    <property type="entry name" value="DNA_pol3_clamp-load_cplx_C"/>
</dbReference>
<feature type="domain" description="AAA+ ATPase" evidence="11">
    <location>
        <begin position="347"/>
        <end position="507"/>
    </location>
</feature>
<comment type="caution">
    <text evidence="12">The sequence shown here is derived from an EMBL/GenBank/DDBJ whole genome shotgun (WGS) entry which is preliminary data.</text>
</comment>
<dbReference type="InterPro" id="IPR012763">
    <property type="entry name" value="DNA_pol_III_sug/sutau_N"/>
</dbReference>
<evidence type="ECO:0000256" key="8">
    <source>
        <dbReference type="ARBA" id="ARBA00023054"/>
    </source>
</evidence>
<dbReference type="PANTHER" id="PTHR11669">
    <property type="entry name" value="REPLICATION FACTOR C / DNA POLYMERASE III GAMMA-TAU SUBUNIT"/>
    <property type="match status" value="1"/>
</dbReference>
<accession>A0ABC8QXL9</accession>
<dbReference type="SUPFAM" id="SSF48019">
    <property type="entry name" value="post-AAA+ oligomerization domain-like"/>
    <property type="match status" value="1"/>
</dbReference>
<dbReference type="Pfam" id="PF22608">
    <property type="entry name" value="DNAX_ATPase_lid"/>
    <property type="match status" value="1"/>
</dbReference>
<dbReference type="AlphaFoldDB" id="A0ABC8QXL9"/>
<evidence type="ECO:0000259" key="11">
    <source>
        <dbReference type="SMART" id="SM00382"/>
    </source>
</evidence>
<dbReference type="InterPro" id="IPR027417">
    <property type="entry name" value="P-loop_NTPase"/>
</dbReference>
<keyword evidence="7" id="KW-0548">Nucleotidyltransferase</keyword>
<dbReference type="EMBL" id="CAUOFW020000825">
    <property type="protein sequence ID" value="CAK9137510.1"/>
    <property type="molecule type" value="Genomic_DNA"/>
</dbReference>
<evidence type="ECO:0000256" key="1">
    <source>
        <dbReference type="ARBA" id="ARBA00006360"/>
    </source>
</evidence>
<dbReference type="SMART" id="SM00382">
    <property type="entry name" value="AAA"/>
    <property type="match status" value="1"/>
</dbReference>
<evidence type="ECO:0000313" key="12">
    <source>
        <dbReference type="EMBL" id="CAK9137510.1"/>
    </source>
</evidence>
<evidence type="ECO:0000256" key="4">
    <source>
        <dbReference type="ARBA" id="ARBA00022741"/>
    </source>
</evidence>
<dbReference type="InterPro" id="IPR003593">
    <property type="entry name" value="AAA+_ATPase"/>
</dbReference>
<dbReference type="NCBIfam" id="TIGR02397">
    <property type="entry name" value="dnaX_nterm"/>
    <property type="match status" value="1"/>
</dbReference>
<protein>
    <recommendedName>
        <fullName evidence="2">DNA-directed DNA polymerase</fullName>
        <ecNumber evidence="2">2.7.7.7</ecNumber>
    </recommendedName>
</protein>
<evidence type="ECO:0000256" key="9">
    <source>
        <dbReference type="ARBA" id="ARBA00049244"/>
    </source>
</evidence>
<organism evidence="12 13">
    <name type="scientific">Ilex paraguariensis</name>
    <name type="common">yerba mate</name>
    <dbReference type="NCBI Taxonomy" id="185542"/>
    <lineage>
        <taxon>Eukaryota</taxon>
        <taxon>Viridiplantae</taxon>
        <taxon>Streptophyta</taxon>
        <taxon>Embryophyta</taxon>
        <taxon>Tracheophyta</taxon>
        <taxon>Spermatophyta</taxon>
        <taxon>Magnoliopsida</taxon>
        <taxon>eudicotyledons</taxon>
        <taxon>Gunneridae</taxon>
        <taxon>Pentapetalae</taxon>
        <taxon>asterids</taxon>
        <taxon>campanulids</taxon>
        <taxon>Aquifoliales</taxon>
        <taxon>Aquifoliaceae</taxon>
        <taxon>Ilex</taxon>
    </lineage>
</organism>
<evidence type="ECO:0000256" key="5">
    <source>
        <dbReference type="ARBA" id="ARBA00022833"/>
    </source>
</evidence>
<gene>
    <name evidence="12" type="ORF">ILEXP_LOCUS4531</name>
</gene>
<evidence type="ECO:0000256" key="10">
    <source>
        <dbReference type="SAM" id="MobiDB-lite"/>
    </source>
</evidence>
<feature type="region of interest" description="Disordered" evidence="10">
    <location>
        <begin position="189"/>
        <end position="211"/>
    </location>
</feature>
<dbReference type="Gene3D" id="1.20.272.10">
    <property type="match status" value="1"/>
</dbReference>
<dbReference type="EC" id="2.7.7.7" evidence="2"/>
<dbReference type="Pfam" id="PF13177">
    <property type="entry name" value="DNA_pol3_delta2"/>
    <property type="match status" value="1"/>
</dbReference>
<dbReference type="InterPro" id="IPR045085">
    <property type="entry name" value="HLD_clamp_pol_III_gamma_tau"/>
</dbReference>
<keyword evidence="4" id="KW-0547">Nucleotide-binding</keyword>
<keyword evidence="8" id="KW-0175">Coiled coil</keyword>
<dbReference type="GO" id="GO:0046872">
    <property type="term" value="F:metal ion binding"/>
    <property type="evidence" value="ECO:0007669"/>
    <property type="project" value="UniProtKB-KW"/>
</dbReference>
<keyword evidence="7" id="KW-0808">Transferase</keyword>
<dbReference type="PANTHER" id="PTHR11669:SF0">
    <property type="entry name" value="PROTEIN STICHEL-LIKE 2"/>
    <property type="match status" value="1"/>
</dbReference>
<dbReference type="GO" id="GO:0005524">
    <property type="term" value="F:ATP binding"/>
    <property type="evidence" value="ECO:0007669"/>
    <property type="project" value="UniProtKB-KW"/>
</dbReference>
<dbReference type="Gene3D" id="3.40.50.300">
    <property type="entry name" value="P-loop containing nucleotide triphosphate hydrolases"/>
    <property type="match status" value="1"/>
</dbReference>
<comment type="similarity">
    <text evidence="1">Belongs to the DnaX/STICHEL family.</text>
</comment>
<dbReference type="InterPro" id="IPR054506">
    <property type="entry name" value="DnaA_N-like_STI"/>
</dbReference>
<sequence length="1034" mass="114346">MKMMDGRRHSVDIPISKALVALRRVRSLRDPSTNSTSKFSTLVENLNWETNSTDGISLGFISGSKEGAYHNDFLGLQDYGLCGRMEEHFGDHELYYRPRKPNTKFDSCEKSSFVRNTGGMQMKTIVAKGSNLCQSNHEGACGNKLLSERYSDGFGDKGLNMTCITPSSACLEGVGSCSEPIEGSRQLESIDHNASKRKPRHRRHVRSSRAAAGDFMSHTGSPCLSISDILLGGSSRGTSSNGNEDVEVVDLNHRGCGLSCCWSRTPRFRESNLPYDLEDQPLLSGEVDVAVLSGQGRGCKPIGNASAAYSQSPRSLSQKFRPKSFNELVGQNVLAKSLLNAVSLGKITPFYLFHGPRGTGKTSASRIFAAALNCLSHEDNRPCGVCRECVLFFSGRSRDVKEVDSVRINGGERVRYLIKHAKIPPVSSRYKVFIFDECHLLRGATWDTFFSKLEDLSGHVVFIMITPDLEKLPRSALSRSQRYYFPKLKEADIMNRLAKICVAERVDYDQVALDFIASKSNGSLRDAEMMLEQLSLLGKKITISLAYELTGVVSDEELLDLLDLALSSDTSNTVRRARELMRSRIDPLQLISQLANIIMDILAGKCQEGASEVKTEFFKRHTSEADLQQLSHALKILSETEKQLRTTKNQTTWLTVALLQLSSVGLSFVDANDSRLCLRTVHPTDGDFCSTSSTGESLKHVIPCACDKSNSSKLGLIDDKGILNSMWHKSTGLSESNSLKNFLRRRGNLACVYFNQGMAVVELEFHHPEYVSKAEKSWKSIASGLQSILGCNVEIRINLVPCISVTMYSKLKKQSFSLFSCSRRLWHESQSTSEQGSDPSENSNSTSEKAMIKGKFVESDCGSQMLPVCCHSKQTACTRSGEGNALRNSEGNALSVGMTISHRLLTDNMPKQHGVGVDSSKKERSNCACEALSAHEPEKHPSCFLRTMKSHNKLHSSDASQMACLRIEPRNNLVLSLPSRTSSEACMRASNPYIFCCSSNNHETCSGDENSRRKNSKVCCWRTPTFPFKKVTIV</sequence>
<dbReference type="Pfam" id="PF23007">
    <property type="entry name" value="DnaA_N-like_STI"/>
    <property type="match status" value="1"/>
</dbReference>
<comment type="catalytic activity">
    <reaction evidence="9">
        <text>DNA(n) + a 2'-deoxyribonucleoside 5'-triphosphate = DNA(n+1) + diphosphate</text>
        <dbReference type="Rhea" id="RHEA:22508"/>
        <dbReference type="Rhea" id="RHEA-COMP:17339"/>
        <dbReference type="Rhea" id="RHEA-COMP:17340"/>
        <dbReference type="ChEBI" id="CHEBI:33019"/>
        <dbReference type="ChEBI" id="CHEBI:61560"/>
        <dbReference type="ChEBI" id="CHEBI:173112"/>
        <dbReference type="EC" id="2.7.7.7"/>
    </reaction>
</comment>
<dbReference type="Gene3D" id="1.10.8.60">
    <property type="match status" value="1"/>
</dbReference>
<dbReference type="FunFam" id="1.10.8.60:FF:000013">
    <property type="entry name" value="DNA polymerase III subunit gamma/tau"/>
    <property type="match status" value="1"/>
</dbReference>
<evidence type="ECO:0000256" key="3">
    <source>
        <dbReference type="ARBA" id="ARBA00022723"/>
    </source>
</evidence>
<evidence type="ECO:0000256" key="6">
    <source>
        <dbReference type="ARBA" id="ARBA00022840"/>
    </source>
</evidence>
<evidence type="ECO:0000313" key="13">
    <source>
        <dbReference type="Proteomes" id="UP001642360"/>
    </source>
</evidence>
<keyword evidence="5" id="KW-0862">Zinc</keyword>
<dbReference type="CDD" id="cd18137">
    <property type="entry name" value="HLD_clamp_pol_III_gamma_tau"/>
    <property type="match status" value="1"/>
</dbReference>
<dbReference type="GO" id="GO:0003887">
    <property type="term" value="F:DNA-directed DNA polymerase activity"/>
    <property type="evidence" value="ECO:0007669"/>
    <property type="project" value="UniProtKB-KW"/>
</dbReference>
<keyword evidence="3" id="KW-0479">Metal-binding</keyword>
<dbReference type="InterPro" id="IPR050238">
    <property type="entry name" value="DNA_Rep/Repair_Clamp_Loader"/>
</dbReference>
<reference evidence="12 13" key="1">
    <citation type="submission" date="2024-02" db="EMBL/GenBank/DDBJ databases">
        <authorList>
            <person name="Vignale AGUSTIN F."/>
            <person name="Sosa J E."/>
            <person name="Modenutti C."/>
        </authorList>
    </citation>
    <scope>NUCLEOTIDE SEQUENCE [LARGE SCALE GENOMIC DNA]</scope>
</reference>
<feature type="compositionally biased region" description="Basic residues" evidence="10">
    <location>
        <begin position="195"/>
        <end position="207"/>
    </location>
</feature>
<dbReference type="Proteomes" id="UP001642360">
    <property type="component" value="Unassembled WGS sequence"/>
</dbReference>
<keyword evidence="13" id="KW-1185">Reference proteome</keyword>
<proteinExistence type="inferred from homology"/>